<dbReference type="Proteomes" id="UP000660675">
    <property type="component" value="Unassembled WGS sequence"/>
</dbReference>
<protein>
    <recommendedName>
        <fullName evidence="2">Adenylyltransferase AadA C-terminal domain-containing protein</fullName>
    </recommendedName>
</protein>
<dbReference type="Pfam" id="PF13427">
    <property type="entry name" value="AadA_C"/>
    <property type="match status" value="1"/>
</dbReference>
<keyword evidence="4" id="KW-1185">Reference proteome</keyword>
<dbReference type="SUPFAM" id="SSF81301">
    <property type="entry name" value="Nucleotidyltransferase"/>
    <property type="match status" value="1"/>
</dbReference>
<gene>
    <name evidence="3" type="ORF">GCM10015535_33020</name>
</gene>
<proteinExistence type="predicted"/>
<accession>A0ABQ2W234</accession>
<evidence type="ECO:0000256" key="1">
    <source>
        <dbReference type="ARBA" id="ARBA00022679"/>
    </source>
</evidence>
<evidence type="ECO:0000313" key="3">
    <source>
        <dbReference type="EMBL" id="GGV85801.1"/>
    </source>
</evidence>
<sequence length="292" mass="30468">MSCKWDDGPVVRAPDDACRALRVASMLSSVTPDGLVPSDVVRYVAEVSAALACVRPDLIGVYVHGSAVLGGFRAARSDVDVLAVVAEPGTEVDQHAMGEAVVKTAAQCPGTGLEMSVITAATAAGLDSCPFEVHIRASATERLIIPGINHAGDTDLVLHCAVCRAHALAVYGPPAAEVFGPVPADRVGASMVSELQWALDHANTTYAVLNACRALRFADDGQLCSKLDGGEWYLARHGANAVVAAAIAHQRDGRTGPTTSEAAAFVATALGRLGSPDLHWIPRDRGRLHPER</sequence>
<organism evidence="3 4">
    <name type="scientific">Streptomyces gelaticus</name>
    <dbReference type="NCBI Taxonomy" id="285446"/>
    <lineage>
        <taxon>Bacteria</taxon>
        <taxon>Bacillati</taxon>
        <taxon>Actinomycetota</taxon>
        <taxon>Actinomycetes</taxon>
        <taxon>Kitasatosporales</taxon>
        <taxon>Streptomycetaceae</taxon>
        <taxon>Streptomyces</taxon>
    </lineage>
</organism>
<reference evidence="4" key="1">
    <citation type="journal article" date="2019" name="Int. J. Syst. Evol. Microbiol.">
        <title>The Global Catalogue of Microorganisms (GCM) 10K type strain sequencing project: providing services to taxonomists for standard genome sequencing and annotation.</title>
        <authorList>
            <consortium name="The Broad Institute Genomics Platform"/>
            <consortium name="The Broad Institute Genome Sequencing Center for Infectious Disease"/>
            <person name="Wu L."/>
            <person name="Ma J."/>
        </authorList>
    </citation>
    <scope>NUCLEOTIDE SEQUENCE [LARGE SCALE GENOMIC DNA]</scope>
    <source>
        <strain evidence="4">JCM 4376</strain>
    </source>
</reference>
<dbReference type="InterPro" id="IPR043519">
    <property type="entry name" value="NT_sf"/>
</dbReference>
<dbReference type="InterPro" id="IPR025184">
    <property type="entry name" value="AadA_C"/>
</dbReference>
<evidence type="ECO:0000313" key="4">
    <source>
        <dbReference type="Proteomes" id="UP000660675"/>
    </source>
</evidence>
<dbReference type="EMBL" id="BMTF01000009">
    <property type="protein sequence ID" value="GGV85801.1"/>
    <property type="molecule type" value="Genomic_DNA"/>
</dbReference>
<dbReference type="CDD" id="cd05403">
    <property type="entry name" value="NT_KNTase_like"/>
    <property type="match status" value="1"/>
</dbReference>
<name>A0ABQ2W234_9ACTN</name>
<keyword evidence="1" id="KW-0808">Transferase</keyword>
<feature type="domain" description="Adenylyltransferase AadA C-terminal" evidence="2">
    <location>
        <begin position="177"/>
        <end position="237"/>
    </location>
</feature>
<evidence type="ECO:0000259" key="2">
    <source>
        <dbReference type="Pfam" id="PF13427"/>
    </source>
</evidence>
<comment type="caution">
    <text evidence="3">The sequence shown here is derived from an EMBL/GenBank/DDBJ whole genome shotgun (WGS) entry which is preliminary data.</text>
</comment>